<sequence>MSTRTIALLLAGAGLILSTTACTSGTTTPAAAASVPATEATSPAPATPSRSSDSTGVPGTPTGSAALKANQRLADEGAFPFQAALLNLKATEEGKPASDDRERLSCGGSLLDERHVLSAAHCFYFDSAEAPDPLQDFRVVVGRTTLTSKQGQVRRIARVDLHPKYSVRPQSYDVAVITLDQPVTGIEPVTLVEPGDTSLQRLGSLVTYTGWGSPETHLDDDPLQPTSDRMKQASVPMMAGDACRTAYQKHAYQAAPDLRVSLCTSTTDRIGHCVGDSGGPLFATDAGRVVQLGVVSFAAGCGDPRYPSVYTRLNKGDINAFIRKTAGSGA</sequence>
<keyword evidence="2" id="KW-0378">Hydrolase</keyword>
<feature type="domain" description="Peptidase S1" evidence="5">
    <location>
        <begin position="61"/>
        <end position="327"/>
    </location>
</feature>
<dbReference type="InterPro" id="IPR033116">
    <property type="entry name" value="TRYPSIN_SER"/>
</dbReference>
<gene>
    <name evidence="6" type="ORF">ACFO0C_01920</name>
</gene>
<dbReference type="PROSITE" id="PS00134">
    <property type="entry name" value="TRYPSIN_HIS"/>
    <property type="match status" value="1"/>
</dbReference>
<evidence type="ECO:0000256" key="2">
    <source>
        <dbReference type="RuleBase" id="RU363034"/>
    </source>
</evidence>
<evidence type="ECO:0000259" key="5">
    <source>
        <dbReference type="PROSITE" id="PS50240"/>
    </source>
</evidence>
<dbReference type="PROSITE" id="PS51257">
    <property type="entry name" value="PROKAR_LIPOPROTEIN"/>
    <property type="match status" value="1"/>
</dbReference>
<dbReference type="PROSITE" id="PS00135">
    <property type="entry name" value="TRYPSIN_SER"/>
    <property type="match status" value="1"/>
</dbReference>
<feature type="chain" id="PRO_5046870842" evidence="4">
    <location>
        <begin position="24"/>
        <end position="330"/>
    </location>
</feature>
<dbReference type="InterPro" id="IPR043504">
    <property type="entry name" value="Peptidase_S1_PA_chymotrypsin"/>
</dbReference>
<evidence type="ECO:0000313" key="6">
    <source>
        <dbReference type="EMBL" id="MFC4063672.1"/>
    </source>
</evidence>
<dbReference type="PANTHER" id="PTHR24260:SF136">
    <property type="entry name" value="GH08193P-RELATED"/>
    <property type="match status" value="1"/>
</dbReference>
<accession>A0ABV8IL03</accession>
<dbReference type="Proteomes" id="UP001595867">
    <property type="component" value="Unassembled WGS sequence"/>
</dbReference>
<evidence type="ECO:0000256" key="1">
    <source>
        <dbReference type="ARBA" id="ARBA00023157"/>
    </source>
</evidence>
<feature type="region of interest" description="Disordered" evidence="3">
    <location>
        <begin position="27"/>
        <end position="65"/>
    </location>
</feature>
<keyword evidence="4" id="KW-0732">Signal</keyword>
<dbReference type="GO" id="GO:0006508">
    <property type="term" value="P:proteolysis"/>
    <property type="evidence" value="ECO:0007669"/>
    <property type="project" value="UniProtKB-KW"/>
</dbReference>
<organism evidence="6 7">
    <name type="scientific">Actinoplanes subglobosus</name>
    <dbReference type="NCBI Taxonomy" id="1547892"/>
    <lineage>
        <taxon>Bacteria</taxon>
        <taxon>Bacillati</taxon>
        <taxon>Actinomycetota</taxon>
        <taxon>Actinomycetes</taxon>
        <taxon>Micromonosporales</taxon>
        <taxon>Micromonosporaceae</taxon>
        <taxon>Actinoplanes</taxon>
    </lineage>
</organism>
<dbReference type="InterPro" id="IPR051333">
    <property type="entry name" value="CLIP_Serine_Protease"/>
</dbReference>
<dbReference type="SMART" id="SM00020">
    <property type="entry name" value="Tryp_SPc"/>
    <property type="match status" value="1"/>
</dbReference>
<dbReference type="SUPFAM" id="SSF50494">
    <property type="entry name" value="Trypsin-like serine proteases"/>
    <property type="match status" value="1"/>
</dbReference>
<protein>
    <submittedName>
        <fullName evidence="6">Serine protease</fullName>
    </submittedName>
</protein>
<evidence type="ECO:0000256" key="4">
    <source>
        <dbReference type="SAM" id="SignalP"/>
    </source>
</evidence>
<dbReference type="EMBL" id="JBHSBL010000002">
    <property type="protein sequence ID" value="MFC4063672.1"/>
    <property type="molecule type" value="Genomic_DNA"/>
</dbReference>
<dbReference type="RefSeq" id="WP_378064709.1">
    <property type="nucleotide sequence ID" value="NZ_JBHSBL010000002.1"/>
</dbReference>
<dbReference type="Pfam" id="PF00089">
    <property type="entry name" value="Trypsin"/>
    <property type="match status" value="1"/>
</dbReference>
<dbReference type="InterPro" id="IPR001314">
    <property type="entry name" value="Peptidase_S1A"/>
</dbReference>
<name>A0ABV8IL03_9ACTN</name>
<dbReference type="GO" id="GO:0008233">
    <property type="term" value="F:peptidase activity"/>
    <property type="evidence" value="ECO:0007669"/>
    <property type="project" value="UniProtKB-KW"/>
</dbReference>
<keyword evidence="2" id="KW-0720">Serine protease</keyword>
<evidence type="ECO:0000313" key="7">
    <source>
        <dbReference type="Proteomes" id="UP001595867"/>
    </source>
</evidence>
<proteinExistence type="predicted"/>
<dbReference type="CDD" id="cd00190">
    <property type="entry name" value="Tryp_SPc"/>
    <property type="match status" value="1"/>
</dbReference>
<feature type="signal peptide" evidence="4">
    <location>
        <begin position="1"/>
        <end position="23"/>
    </location>
</feature>
<keyword evidence="1" id="KW-1015">Disulfide bond</keyword>
<dbReference type="InterPro" id="IPR001254">
    <property type="entry name" value="Trypsin_dom"/>
</dbReference>
<dbReference type="Gene3D" id="2.40.10.10">
    <property type="entry name" value="Trypsin-like serine proteases"/>
    <property type="match status" value="1"/>
</dbReference>
<dbReference type="PROSITE" id="PS50240">
    <property type="entry name" value="TRYPSIN_DOM"/>
    <property type="match status" value="1"/>
</dbReference>
<keyword evidence="7" id="KW-1185">Reference proteome</keyword>
<comment type="caution">
    <text evidence="6">The sequence shown here is derived from an EMBL/GenBank/DDBJ whole genome shotgun (WGS) entry which is preliminary data.</text>
</comment>
<keyword evidence="2 6" id="KW-0645">Protease</keyword>
<feature type="compositionally biased region" description="Low complexity" evidence="3">
    <location>
        <begin position="27"/>
        <end position="55"/>
    </location>
</feature>
<evidence type="ECO:0000256" key="3">
    <source>
        <dbReference type="SAM" id="MobiDB-lite"/>
    </source>
</evidence>
<dbReference type="PANTHER" id="PTHR24260">
    <property type="match status" value="1"/>
</dbReference>
<dbReference type="InterPro" id="IPR009003">
    <property type="entry name" value="Peptidase_S1_PA"/>
</dbReference>
<dbReference type="InterPro" id="IPR018114">
    <property type="entry name" value="TRYPSIN_HIS"/>
</dbReference>
<reference evidence="7" key="1">
    <citation type="journal article" date="2019" name="Int. J. Syst. Evol. Microbiol.">
        <title>The Global Catalogue of Microorganisms (GCM) 10K type strain sequencing project: providing services to taxonomists for standard genome sequencing and annotation.</title>
        <authorList>
            <consortium name="The Broad Institute Genomics Platform"/>
            <consortium name="The Broad Institute Genome Sequencing Center for Infectious Disease"/>
            <person name="Wu L."/>
            <person name="Ma J."/>
        </authorList>
    </citation>
    <scope>NUCLEOTIDE SEQUENCE [LARGE SCALE GENOMIC DNA]</scope>
    <source>
        <strain evidence="7">TBRC 5832</strain>
    </source>
</reference>
<dbReference type="PRINTS" id="PR00722">
    <property type="entry name" value="CHYMOTRYPSIN"/>
</dbReference>